<comment type="caution">
    <text evidence="3">The sequence shown here is derived from an EMBL/GenBank/DDBJ whole genome shotgun (WGS) entry which is preliminary data.</text>
</comment>
<dbReference type="PANTHER" id="PTHR19303">
    <property type="entry name" value="TRANSPOSON"/>
    <property type="match status" value="1"/>
</dbReference>
<dbReference type="SUPFAM" id="SSF57903">
    <property type="entry name" value="FYVE/PHD zinc finger"/>
    <property type="match status" value="1"/>
</dbReference>
<gene>
    <name evidence="3" type="ORF">PR048_006234</name>
</gene>
<sequence>MQEMGFGLTVNQIRHLAYKSAEQSGSQHPFNKTKGMAGWFWWVNFKSRYGVTPRQPENLALYRASTPNREILNYFYTKLENLAESLQVTHWPGRVWNVDETGLTYVMKPNKVVTVVGKKYVYTHTYAERGITTPVLGCVSASGLSVPPIIIFKAVRMVDGLVENLIPGGLVSLPKNGWINTDLFLEWFSHFLVNIPPQIPVILLMDSHASHLSPQILELAAKNVVHIGTFSSHTTHLLQPLDVGLYKPLRSYWKKELDALMHSHPGENQADQAIAPSLVTERPQAHQKSINDGNTTHKPSFQLPQTNQERVTPKRDPKAKMISPTSQTGPSSAQDATSYNPTPDVTISHQKILPLKQTRPSKSKQINIRKGKYKEYWFCGSCGRGYNENVVEKNGAEWAQCSFCSVWYHCAYQNVTSDVVFMCDGFPSDTDRKRPGRGVWGGICLLPVLPFSCVRFRRANVADAIPGTTCRRRRKEKTNREYLPLLLRGTKQDWKIQLLRLPHVLRVVTQQGQEYLHVQSTQTLCLFTVTEMGVVQQLSIRAGGLKDVGQSYGQRALQTSPCCDFYFRGCLKSRVYNGR</sequence>
<feature type="domain" description="DDE-1" evidence="2">
    <location>
        <begin position="133"/>
        <end position="261"/>
    </location>
</feature>
<feature type="region of interest" description="Disordered" evidence="1">
    <location>
        <begin position="280"/>
        <end position="345"/>
    </location>
</feature>
<feature type="compositionally biased region" description="Polar residues" evidence="1">
    <location>
        <begin position="286"/>
        <end position="310"/>
    </location>
</feature>
<dbReference type="InterPro" id="IPR050863">
    <property type="entry name" value="CenT-Element_Derived"/>
</dbReference>
<organism evidence="3 4">
    <name type="scientific">Dryococelus australis</name>
    <dbReference type="NCBI Taxonomy" id="614101"/>
    <lineage>
        <taxon>Eukaryota</taxon>
        <taxon>Metazoa</taxon>
        <taxon>Ecdysozoa</taxon>
        <taxon>Arthropoda</taxon>
        <taxon>Hexapoda</taxon>
        <taxon>Insecta</taxon>
        <taxon>Pterygota</taxon>
        <taxon>Neoptera</taxon>
        <taxon>Polyneoptera</taxon>
        <taxon>Phasmatodea</taxon>
        <taxon>Verophasmatodea</taxon>
        <taxon>Anareolatae</taxon>
        <taxon>Phasmatidae</taxon>
        <taxon>Eurycanthinae</taxon>
        <taxon>Dryococelus</taxon>
    </lineage>
</organism>
<feature type="compositionally biased region" description="Polar residues" evidence="1">
    <location>
        <begin position="323"/>
        <end position="345"/>
    </location>
</feature>
<keyword evidence="4" id="KW-1185">Reference proteome</keyword>
<dbReference type="InterPro" id="IPR011011">
    <property type="entry name" value="Znf_FYVE_PHD"/>
</dbReference>
<reference evidence="3 4" key="1">
    <citation type="submission" date="2023-02" db="EMBL/GenBank/DDBJ databases">
        <title>LHISI_Scaffold_Assembly.</title>
        <authorList>
            <person name="Stuart O.P."/>
            <person name="Cleave R."/>
            <person name="Magrath M.J.L."/>
            <person name="Mikheyev A.S."/>
        </authorList>
    </citation>
    <scope>NUCLEOTIDE SEQUENCE [LARGE SCALE GENOMIC DNA]</scope>
    <source>
        <strain evidence="3">Daus_M_001</strain>
        <tissue evidence="3">Leg muscle</tissue>
    </source>
</reference>
<evidence type="ECO:0000259" key="2">
    <source>
        <dbReference type="Pfam" id="PF03184"/>
    </source>
</evidence>
<accession>A0ABQ9IBJ1</accession>
<dbReference type="InterPro" id="IPR004875">
    <property type="entry name" value="DDE_SF_endonuclease_dom"/>
</dbReference>
<dbReference type="Proteomes" id="UP001159363">
    <property type="component" value="Chromosome 2"/>
</dbReference>
<evidence type="ECO:0000256" key="1">
    <source>
        <dbReference type="SAM" id="MobiDB-lite"/>
    </source>
</evidence>
<dbReference type="EMBL" id="JARBHB010000002">
    <property type="protein sequence ID" value="KAJ8893634.1"/>
    <property type="molecule type" value="Genomic_DNA"/>
</dbReference>
<proteinExistence type="predicted"/>
<name>A0ABQ9IBJ1_9NEOP</name>
<protein>
    <recommendedName>
        <fullName evidence="2">DDE-1 domain-containing protein</fullName>
    </recommendedName>
</protein>
<dbReference type="PANTHER" id="PTHR19303:SF74">
    <property type="entry name" value="POGO TRANSPOSABLE ELEMENT WITH KRAB DOMAIN"/>
    <property type="match status" value="1"/>
</dbReference>
<dbReference type="Pfam" id="PF03184">
    <property type="entry name" value="DDE_1"/>
    <property type="match status" value="1"/>
</dbReference>
<evidence type="ECO:0000313" key="4">
    <source>
        <dbReference type="Proteomes" id="UP001159363"/>
    </source>
</evidence>
<evidence type="ECO:0000313" key="3">
    <source>
        <dbReference type="EMBL" id="KAJ8893634.1"/>
    </source>
</evidence>